<evidence type="ECO:0000313" key="2">
    <source>
        <dbReference type="EMBL" id="MFC4653936.1"/>
    </source>
</evidence>
<dbReference type="SMART" id="SM00530">
    <property type="entry name" value="HTH_XRE"/>
    <property type="match status" value="1"/>
</dbReference>
<comment type="caution">
    <text evidence="2">The sequence shown here is derived from an EMBL/GenBank/DDBJ whole genome shotgun (WGS) entry which is preliminary data.</text>
</comment>
<gene>
    <name evidence="2" type="ORF">ACFO3I_02735</name>
</gene>
<dbReference type="Proteomes" id="UP001595962">
    <property type="component" value="Unassembled WGS sequence"/>
</dbReference>
<feature type="domain" description="HTH cro/C1-type" evidence="1">
    <location>
        <begin position="24"/>
        <end position="67"/>
    </location>
</feature>
<evidence type="ECO:0000313" key="3">
    <source>
        <dbReference type="Proteomes" id="UP001595962"/>
    </source>
</evidence>
<dbReference type="RefSeq" id="WP_377331544.1">
    <property type="nucleotide sequence ID" value="NZ_JBHSGB010000002.1"/>
</dbReference>
<keyword evidence="3" id="KW-1185">Reference proteome</keyword>
<dbReference type="SUPFAM" id="SSF47413">
    <property type="entry name" value="lambda repressor-like DNA-binding domains"/>
    <property type="match status" value="1"/>
</dbReference>
<dbReference type="Pfam" id="PF13443">
    <property type="entry name" value="HTH_26"/>
    <property type="match status" value="1"/>
</dbReference>
<protein>
    <submittedName>
        <fullName evidence="2">Helix-turn-helix domain-containing protein</fullName>
    </submittedName>
</protein>
<dbReference type="PROSITE" id="PS50943">
    <property type="entry name" value="HTH_CROC1"/>
    <property type="match status" value="1"/>
</dbReference>
<sequence length="77" mass="8887">MIRYHLRRCIGNYESKTGAPLQIAELAERTGVHRATLSKMLNRPRCNITTDVINRLCVFFNVSVDELIEYVPDHLVD</sequence>
<dbReference type="EMBL" id="JBHSGB010000002">
    <property type="protein sequence ID" value="MFC4653936.1"/>
    <property type="molecule type" value="Genomic_DNA"/>
</dbReference>
<proteinExistence type="predicted"/>
<dbReference type="Gene3D" id="1.10.260.40">
    <property type="entry name" value="lambda repressor-like DNA-binding domains"/>
    <property type="match status" value="1"/>
</dbReference>
<dbReference type="InterPro" id="IPR001387">
    <property type="entry name" value="Cro/C1-type_HTH"/>
</dbReference>
<dbReference type="CDD" id="cd00093">
    <property type="entry name" value="HTH_XRE"/>
    <property type="match status" value="1"/>
</dbReference>
<name>A0ABV9JHF9_9GAMM</name>
<evidence type="ECO:0000259" key="1">
    <source>
        <dbReference type="PROSITE" id="PS50943"/>
    </source>
</evidence>
<accession>A0ABV9JHF9</accession>
<organism evidence="2 3">
    <name type="scientific">Rheinheimera marina</name>
    <dbReference type="NCBI Taxonomy" id="1774958"/>
    <lineage>
        <taxon>Bacteria</taxon>
        <taxon>Pseudomonadati</taxon>
        <taxon>Pseudomonadota</taxon>
        <taxon>Gammaproteobacteria</taxon>
        <taxon>Chromatiales</taxon>
        <taxon>Chromatiaceae</taxon>
        <taxon>Rheinheimera</taxon>
    </lineage>
</organism>
<reference evidence="3" key="1">
    <citation type="journal article" date="2019" name="Int. J. Syst. Evol. Microbiol.">
        <title>The Global Catalogue of Microorganisms (GCM) 10K type strain sequencing project: providing services to taxonomists for standard genome sequencing and annotation.</title>
        <authorList>
            <consortium name="The Broad Institute Genomics Platform"/>
            <consortium name="The Broad Institute Genome Sequencing Center for Infectious Disease"/>
            <person name="Wu L."/>
            <person name="Ma J."/>
        </authorList>
    </citation>
    <scope>NUCLEOTIDE SEQUENCE [LARGE SCALE GENOMIC DNA]</scope>
    <source>
        <strain evidence="3">DT28</strain>
    </source>
</reference>
<dbReference type="InterPro" id="IPR010982">
    <property type="entry name" value="Lambda_DNA-bd_dom_sf"/>
</dbReference>